<sequence>MIYVLLGISLLFIAIGFAVTESNARYLLAGYNTLNEAERQQVDINRAVDLVDQLPAIILRTNGFALGTVWKGYFKTSEVKTVKLILNSDQKPLIRIVKIDGKQIYFSAKEPVERSDLQQYQRGTAGSCAAVTLSGYQTSCPKLFHPIVYA</sequence>
<dbReference type="Pfam" id="PF12650">
    <property type="entry name" value="DUF3784"/>
    <property type="match status" value="1"/>
</dbReference>
<keyword evidence="2" id="KW-1185">Reference proteome</keyword>
<accession>A0ABP8KM54</accession>
<evidence type="ECO:0000313" key="2">
    <source>
        <dbReference type="Proteomes" id="UP001500936"/>
    </source>
</evidence>
<comment type="caution">
    <text evidence="1">The sequence shown here is derived from an EMBL/GenBank/DDBJ whole genome shotgun (WGS) entry which is preliminary data.</text>
</comment>
<name>A0ABP8KM54_9BACT</name>
<dbReference type="InterPro" id="IPR017259">
    <property type="entry name" value="UCP037672"/>
</dbReference>
<dbReference type="RefSeq" id="WP_345269035.1">
    <property type="nucleotide sequence ID" value="NZ_BAABHB010000006.1"/>
</dbReference>
<dbReference type="EMBL" id="BAABHB010000006">
    <property type="protein sequence ID" value="GAA4409902.1"/>
    <property type="molecule type" value="Genomic_DNA"/>
</dbReference>
<dbReference type="Proteomes" id="UP001500936">
    <property type="component" value="Unassembled WGS sequence"/>
</dbReference>
<reference evidence="2" key="1">
    <citation type="journal article" date="2019" name="Int. J. Syst. Evol. Microbiol.">
        <title>The Global Catalogue of Microorganisms (GCM) 10K type strain sequencing project: providing services to taxonomists for standard genome sequencing and annotation.</title>
        <authorList>
            <consortium name="The Broad Institute Genomics Platform"/>
            <consortium name="The Broad Institute Genome Sequencing Center for Infectious Disease"/>
            <person name="Wu L."/>
            <person name="Ma J."/>
        </authorList>
    </citation>
    <scope>NUCLEOTIDE SEQUENCE [LARGE SCALE GENOMIC DNA]</scope>
    <source>
        <strain evidence="2">JCM 17925</strain>
    </source>
</reference>
<gene>
    <name evidence="1" type="ORF">GCM10023187_33850</name>
</gene>
<organism evidence="1 2">
    <name type="scientific">Nibrella viscosa</name>
    <dbReference type="NCBI Taxonomy" id="1084524"/>
    <lineage>
        <taxon>Bacteria</taxon>
        <taxon>Pseudomonadati</taxon>
        <taxon>Bacteroidota</taxon>
        <taxon>Cytophagia</taxon>
        <taxon>Cytophagales</taxon>
        <taxon>Spirosomataceae</taxon>
        <taxon>Nibrella</taxon>
    </lineage>
</organism>
<protein>
    <submittedName>
        <fullName evidence="1">Uncharacterized protein</fullName>
    </submittedName>
</protein>
<evidence type="ECO:0000313" key="1">
    <source>
        <dbReference type="EMBL" id="GAA4409902.1"/>
    </source>
</evidence>
<proteinExistence type="predicted"/>